<sequence>MNSNKTIILDVSELEAPYPLLKALEAIHELKSDETLIFIHRMSPCKLFEVIEKNSLKYEIIKDEENYFEMKIYKGKK</sequence>
<dbReference type="RefSeq" id="WP_013135346.1">
    <property type="nucleotide sequence ID" value="NC_014166.1"/>
</dbReference>
<keyword evidence="3" id="KW-1185">Reference proteome</keyword>
<evidence type="ECO:0000313" key="2">
    <source>
        <dbReference type="EMBL" id="ADG93201.1"/>
    </source>
</evidence>
<dbReference type="SUPFAM" id="SSF64307">
    <property type="entry name" value="SirA-like"/>
    <property type="match status" value="1"/>
</dbReference>
<dbReference type="EMBL" id="CP001999">
    <property type="protein sequence ID" value="ADG93201.1"/>
    <property type="molecule type" value="Genomic_DNA"/>
</dbReference>
<dbReference type="Pfam" id="PF01206">
    <property type="entry name" value="TusA"/>
    <property type="match status" value="1"/>
</dbReference>
<feature type="domain" description="UPF0033" evidence="1">
    <location>
        <begin position="8"/>
        <end position="73"/>
    </location>
</feature>
<dbReference type="AlphaFoldDB" id="D5V634"/>
<dbReference type="Gene3D" id="3.30.110.40">
    <property type="entry name" value="TusA-like domain"/>
    <property type="match status" value="1"/>
</dbReference>
<name>D5V634_ARCNC</name>
<reference evidence="2 3" key="1">
    <citation type="journal article" date="2010" name="Stand. Genomic Sci.">
        <title>Complete genome sequence of Arcobacter nitrofigilis type strain (CI).</title>
        <authorList>
            <person name="Pati A."/>
            <person name="Gronow S."/>
            <person name="Lapidus A."/>
            <person name="Copeland A."/>
            <person name="Glavina Del Rio T."/>
            <person name="Nolan M."/>
            <person name="Lucas S."/>
            <person name="Tice H."/>
            <person name="Cheng J.F."/>
            <person name="Han C."/>
            <person name="Chertkov O."/>
            <person name="Bruce D."/>
            <person name="Tapia R."/>
            <person name="Goodwin L."/>
            <person name="Pitluck S."/>
            <person name="Liolios K."/>
            <person name="Ivanova N."/>
            <person name="Mavromatis K."/>
            <person name="Chen A."/>
            <person name="Palaniappan K."/>
            <person name="Land M."/>
            <person name="Hauser L."/>
            <person name="Chang Y.J."/>
            <person name="Jeffries C.D."/>
            <person name="Detter J.C."/>
            <person name="Rohde M."/>
            <person name="Goker M."/>
            <person name="Bristow J."/>
            <person name="Eisen J.A."/>
            <person name="Markowitz V."/>
            <person name="Hugenholtz P."/>
            <person name="Klenk H.P."/>
            <person name="Kyrpides N.C."/>
        </authorList>
    </citation>
    <scope>NUCLEOTIDE SEQUENCE [LARGE SCALE GENOMIC DNA]</scope>
    <source>
        <strain evidence="3">ATCC 33309 / DSM 7299 / CCUG 15893 / LMG 7604 / NCTC 12251 / CI</strain>
    </source>
</reference>
<dbReference type="InterPro" id="IPR001455">
    <property type="entry name" value="TusA-like"/>
</dbReference>
<proteinExistence type="predicted"/>
<dbReference type="InterPro" id="IPR036868">
    <property type="entry name" value="TusA-like_sf"/>
</dbReference>
<dbReference type="Proteomes" id="UP000000939">
    <property type="component" value="Chromosome"/>
</dbReference>
<dbReference type="HOGENOM" id="CLU_157868_2_0_7"/>
<dbReference type="STRING" id="572480.Arnit_1546"/>
<evidence type="ECO:0000259" key="1">
    <source>
        <dbReference type="Pfam" id="PF01206"/>
    </source>
</evidence>
<accession>D5V634</accession>
<organism evidence="2 3">
    <name type="scientific">Arcobacter nitrofigilis (strain ATCC 33309 / DSM 7299 / CCUG 15893 / LMG 7604 / NCTC 12251 / CI)</name>
    <name type="common">Campylobacter nitrofigilis</name>
    <dbReference type="NCBI Taxonomy" id="572480"/>
    <lineage>
        <taxon>Bacteria</taxon>
        <taxon>Pseudomonadati</taxon>
        <taxon>Campylobacterota</taxon>
        <taxon>Epsilonproteobacteria</taxon>
        <taxon>Campylobacterales</taxon>
        <taxon>Arcobacteraceae</taxon>
        <taxon>Arcobacter</taxon>
    </lineage>
</organism>
<evidence type="ECO:0000313" key="3">
    <source>
        <dbReference type="Proteomes" id="UP000000939"/>
    </source>
</evidence>
<dbReference type="KEGG" id="ant:Arnit_1546"/>
<gene>
    <name evidence="2" type="ordered locus">Arnit_1546</name>
</gene>
<protein>
    <recommendedName>
        <fullName evidence="1">UPF0033 domain-containing protein</fullName>
    </recommendedName>
</protein>
<dbReference type="OrthoDB" id="5335006at2"/>